<dbReference type="PIRSF" id="PIRSF000190">
    <property type="entry name" value="Pyd_amn-ph_oxd"/>
    <property type="match status" value="1"/>
</dbReference>
<dbReference type="AlphaFoldDB" id="A0A1B8PN31"/>
<name>A0A1B8PN31_MORNO</name>
<dbReference type="NCBIfam" id="NF004231">
    <property type="entry name" value="PRK05679.1"/>
    <property type="match status" value="1"/>
</dbReference>
<dbReference type="InterPro" id="IPR000659">
    <property type="entry name" value="Pyridox_Oxase"/>
</dbReference>
<dbReference type="Gene3D" id="2.30.110.10">
    <property type="entry name" value="Electron Transport, Fmn-binding Protein, Chain A"/>
    <property type="match status" value="1"/>
</dbReference>
<comment type="pathway">
    <text evidence="5">Cofactor metabolism; pyridoxal 5'-phosphate salvage; pyridoxal 5'-phosphate from pyridoxamine 5'-phosphate: step 1/1.</text>
</comment>
<comment type="caution">
    <text evidence="5">Lacks conserved residue(s) required for the propagation of feature annotation.</text>
</comment>
<comment type="similarity">
    <text evidence="1 5">Belongs to the pyridoxamine 5'-phosphate oxidase family.</text>
</comment>
<evidence type="ECO:0000256" key="7">
    <source>
        <dbReference type="PIRSR" id="PIRSR000190-2"/>
    </source>
</evidence>
<dbReference type="GO" id="GO:0004733">
    <property type="term" value="F:pyridoxamine phosphate oxidase activity"/>
    <property type="evidence" value="ECO:0007669"/>
    <property type="project" value="UniProtKB-UniRule"/>
</dbReference>
<comment type="catalytic activity">
    <reaction evidence="5">
        <text>pyridoxine 5'-phosphate + O2 = pyridoxal 5'-phosphate + H2O2</text>
        <dbReference type="Rhea" id="RHEA:15149"/>
        <dbReference type="ChEBI" id="CHEBI:15379"/>
        <dbReference type="ChEBI" id="CHEBI:16240"/>
        <dbReference type="ChEBI" id="CHEBI:58589"/>
        <dbReference type="ChEBI" id="CHEBI:597326"/>
        <dbReference type="EC" id="1.4.3.5"/>
    </reaction>
</comment>
<evidence type="ECO:0000256" key="6">
    <source>
        <dbReference type="PIRSR" id="PIRSR000190-1"/>
    </source>
</evidence>
<dbReference type="PANTHER" id="PTHR10851:SF0">
    <property type="entry name" value="PYRIDOXINE-5'-PHOSPHATE OXIDASE"/>
    <property type="match status" value="1"/>
</dbReference>
<protein>
    <recommendedName>
        <fullName evidence="5">Pyridoxine/pyridoxamine 5'-phosphate oxidase</fullName>
        <ecNumber evidence="5">1.4.3.5</ecNumber>
    </recommendedName>
    <alternativeName>
        <fullName evidence="5">PNP/PMP oxidase</fullName>
        <shortName evidence="5">PNPOx</shortName>
    </alternativeName>
    <alternativeName>
        <fullName evidence="5">Pyridoxal 5'-phosphate synthase</fullName>
    </alternativeName>
</protein>
<dbReference type="InterPro" id="IPR012349">
    <property type="entry name" value="Split_barrel_FMN-bd"/>
</dbReference>
<evidence type="ECO:0000256" key="5">
    <source>
        <dbReference type="HAMAP-Rule" id="MF_01629"/>
    </source>
</evidence>
<evidence type="ECO:0000256" key="2">
    <source>
        <dbReference type="ARBA" id="ARBA00022630"/>
    </source>
</evidence>
<evidence type="ECO:0000259" key="9">
    <source>
        <dbReference type="Pfam" id="PF10590"/>
    </source>
</evidence>
<organism evidence="10 11">
    <name type="scientific">Moraxella nonliquefaciens</name>
    <dbReference type="NCBI Taxonomy" id="478"/>
    <lineage>
        <taxon>Bacteria</taxon>
        <taxon>Pseudomonadati</taxon>
        <taxon>Pseudomonadota</taxon>
        <taxon>Gammaproteobacteria</taxon>
        <taxon>Moraxellales</taxon>
        <taxon>Moraxellaceae</taxon>
        <taxon>Moraxella</taxon>
    </lineage>
</organism>
<evidence type="ECO:0000313" key="10">
    <source>
        <dbReference type="EMBL" id="OBX52473.1"/>
    </source>
</evidence>
<feature type="domain" description="Pyridoxamine 5'-phosphate oxidase N-terminal" evidence="8">
    <location>
        <begin position="34"/>
        <end position="162"/>
    </location>
</feature>
<feature type="binding site" evidence="5 7">
    <location>
        <position position="89"/>
    </location>
    <ligand>
        <name>FMN</name>
        <dbReference type="ChEBI" id="CHEBI:58210"/>
    </ligand>
</feature>
<dbReference type="GO" id="GO:0008615">
    <property type="term" value="P:pyridoxine biosynthetic process"/>
    <property type="evidence" value="ECO:0007669"/>
    <property type="project" value="UniProtKB-UniRule"/>
</dbReference>
<gene>
    <name evidence="5" type="primary">pdxH</name>
    <name evidence="10" type="ORF">A9Z60_02115</name>
</gene>
<dbReference type="Pfam" id="PF10590">
    <property type="entry name" value="PNP_phzG_C"/>
    <property type="match status" value="1"/>
</dbReference>
<feature type="binding site" evidence="5">
    <location>
        <begin position="62"/>
        <end position="67"/>
    </location>
    <ligand>
        <name>FMN</name>
        <dbReference type="ChEBI" id="CHEBI:58210"/>
    </ligand>
</feature>
<dbReference type="PANTHER" id="PTHR10851">
    <property type="entry name" value="PYRIDOXINE-5-PHOSPHATE OXIDASE"/>
    <property type="match status" value="1"/>
</dbReference>
<keyword evidence="2 5" id="KW-0285">Flavoprotein</keyword>
<dbReference type="HAMAP" id="MF_01629">
    <property type="entry name" value="PdxH"/>
    <property type="match status" value="1"/>
</dbReference>
<dbReference type="PROSITE" id="PS01064">
    <property type="entry name" value="PYRIDOX_OXIDASE"/>
    <property type="match status" value="1"/>
</dbReference>
<feature type="binding site" evidence="5 6">
    <location>
        <position position="137"/>
    </location>
    <ligand>
        <name>substrate</name>
    </ligand>
</feature>
<feature type="binding site" evidence="5 7">
    <location>
        <begin position="82"/>
        <end position="83"/>
    </location>
    <ligand>
        <name>FMN</name>
        <dbReference type="ChEBI" id="CHEBI:58210"/>
    </ligand>
</feature>
<keyword evidence="3 5" id="KW-0288">FMN</keyword>
<dbReference type="InterPro" id="IPR011576">
    <property type="entry name" value="Pyridox_Oxase_N"/>
</dbReference>
<feature type="domain" description="Pyridoxine 5'-phosphate oxidase dimerisation C-terminal" evidence="9">
    <location>
        <begin position="178"/>
        <end position="218"/>
    </location>
</feature>
<feature type="binding site" evidence="5 6">
    <location>
        <position position="129"/>
    </location>
    <ligand>
        <name>substrate</name>
    </ligand>
</feature>
<proteinExistence type="inferred from homology"/>
<dbReference type="GO" id="GO:0010181">
    <property type="term" value="F:FMN binding"/>
    <property type="evidence" value="ECO:0007669"/>
    <property type="project" value="UniProtKB-UniRule"/>
</dbReference>
<dbReference type="EC" id="1.4.3.5" evidence="5"/>
<dbReference type="Proteomes" id="UP000092671">
    <property type="component" value="Unassembled WGS sequence"/>
</dbReference>
<feature type="binding site" evidence="5 7">
    <location>
        <position position="191"/>
    </location>
    <ligand>
        <name>FMN</name>
        <dbReference type="ChEBI" id="CHEBI:58210"/>
    </ligand>
</feature>
<evidence type="ECO:0000256" key="4">
    <source>
        <dbReference type="ARBA" id="ARBA00023002"/>
    </source>
</evidence>
<feature type="binding site" evidence="5 7">
    <location>
        <position position="111"/>
    </location>
    <ligand>
        <name>FMN</name>
        <dbReference type="ChEBI" id="CHEBI:58210"/>
    </ligand>
</feature>
<keyword evidence="4 5" id="KW-0560">Oxidoreductase</keyword>
<dbReference type="RefSeq" id="WP_066891353.1">
    <property type="nucleotide sequence ID" value="NZ_LZDN01000001.1"/>
</dbReference>
<comment type="catalytic activity">
    <reaction evidence="5">
        <text>pyridoxamine 5'-phosphate + O2 + H2O = pyridoxal 5'-phosphate + H2O2 + NH4(+)</text>
        <dbReference type="Rhea" id="RHEA:15817"/>
        <dbReference type="ChEBI" id="CHEBI:15377"/>
        <dbReference type="ChEBI" id="CHEBI:15379"/>
        <dbReference type="ChEBI" id="CHEBI:16240"/>
        <dbReference type="ChEBI" id="CHEBI:28938"/>
        <dbReference type="ChEBI" id="CHEBI:58451"/>
        <dbReference type="ChEBI" id="CHEBI:597326"/>
        <dbReference type="EC" id="1.4.3.5"/>
    </reaction>
</comment>
<dbReference type="EMBL" id="LZDN01000001">
    <property type="protein sequence ID" value="OBX52473.1"/>
    <property type="molecule type" value="Genomic_DNA"/>
</dbReference>
<reference evidence="10 11" key="1">
    <citation type="submission" date="2016-06" db="EMBL/GenBank/DDBJ databases">
        <title>Draft genome of Moraxella nonliquefaciens CCUG 60284.</title>
        <authorList>
            <person name="Salva-Serra F."/>
            <person name="Engstrom-Jakobsson H."/>
            <person name="Thorell K."/>
            <person name="Gonzales-Siles L."/>
            <person name="Karlsson R."/>
            <person name="Boulund F."/>
            <person name="Engstrand L."/>
            <person name="Kristiansson E."/>
            <person name="Moore E."/>
        </authorList>
    </citation>
    <scope>NUCLEOTIDE SEQUENCE [LARGE SCALE GENOMIC DNA]</scope>
    <source>
        <strain evidence="10 11">CCUG 60284</strain>
    </source>
</reference>
<comment type="pathway">
    <text evidence="5">Cofactor metabolism; pyridoxal 5'-phosphate salvage; pyridoxal 5'-phosphate from pyridoxine 5'-phosphate: step 1/1.</text>
</comment>
<dbReference type="OrthoDB" id="9780392at2"/>
<feature type="binding site" evidence="5 7">
    <location>
        <position position="201"/>
    </location>
    <ligand>
        <name>FMN</name>
        <dbReference type="ChEBI" id="CHEBI:58210"/>
    </ligand>
</feature>
<evidence type="ECO:0000259" key="8">
    <source>
        <dbReference type="Pfam" id="PF01243"/>
    </source>
</evidence>
<evidence type="ECO:0000256" key="3">
    <source>
        <dbReference type="ARBA" id="ARBA00022643"/>
    </source>
</evidence>
<dbReference type="Pfam" id="PF01243">
    <property type="entry name" value="PNPOx_N"/>
    <property type="match status" value="1"/>
</dbReference>
<dbReference type="UniPathway" id="UPA01068">
    <property type="reaction ID" value="UER00304"/>
</dbReference>
<dbReference type="InterPro" id="IPR019576">
    <property type="entry name" value="Pyridoxamine_oxidase_dimer_C"/>
</dbReference>
<feature type="binding site" evidence="5 6">
    <location>
        <position position="133"/>
    </location>
    <ligand>
        <name>substrate</name>
    </ligand>
</feature>
<feature type="binding site" evidence="5 6">
    <location>
        <position position="67"/>
    </location>
    <ligand>
        <name>substrate</name>
    </ligand>
</feature>
<dbReference type="NCBIfam" id="TIGR00558">
    <property type="entry name" value="pdxH"/>
    <property type="match status" value="1"/>
</dbReference>
<dbReference type="InterPro" id="IPR019740">
    <property type="entry name" value="Pyridox_Oxase_CS"/>
</dbReference>
<comment type="function">
    <text evidence="5">Catalyzes the oxidation of either pyridoxine 5'-phosphate (PNP) or pyridoxamine 5'-phosphate (PMP) into pyridoxal 5'-phosphate (PLP).</text>
</comment>
<comment type="caution">
    <text evidence="10">The sequence shown here is derived from an EMBL/GenBank/DDBJ whole genome shotgun (WGS) entry which is preliminary data.</text>
</comment>
<sequence length="218" mass="25394">MAIDFSASRLSYEKDELIEKNIGNTPYPLLQKWMDDATSEQIGEAYAFSLATCGADMRPSVRTLLMREINLVEDDNIQMIFYTNYDSDKGQDLADNPFAEALFFWHTLERQVRASGQVVRLSHDKSEAYYHSRPKDSQLSAWVSRPQSGVVDSREVMQSDFIKLSEQFGEHVPKPEFWGGYCLMVDKIEFWQGRANRMHDRIVYRKDDNGWQMMRLLP</sequence>
<feature type="binding site" evidence="5 6">
    <location>
        <begin position="197"/>
        <end position="199"/>
    </location>
    <ligand>
        <name>substrate</name>
    </ligand>
</feature>
<feature type="binding site" evidence="5 7">
    <location>
        <begin position="147"/>
        <end position="148"/>
    </location>
    <ligand>
        <name>FMN</name>
        <dbReference type="ChEBI" id="CHEBI:58210"/>
    </ligand>
</feature>
<comment type="cofactor">
    <cofactor evidence="5 7">
        <name>FMN</name>
        <dbReference type="ChEBI" id="CHEBI:58210"/>
    </cofactor>
    <text evidence="5 7">Binds 1 FMN per subunit.</text>
</comment>
<evidence type="ECO:0000313" key="11">
    <source>
        <dbReference type="Proteomes" id="UP000092671"/>
    </source>
</evidence>
<keyword evidence="5" id="KW-0664">Pyridoxine biosynthesis</keyword>
<comment type="subunit">
    <text evidence="5">Homodimer.</text>
</comment>
<feature type="binding site" evidence="6">
    <location>
        <begin position="9"/>
        <end position="12"/>
    </location>
    <ligand>
        <name>substrate</name>
    </ligand>
</feature>
<accession>A0A1B8PN31</accession>
<dbReference type="SUPFAM" id="SSF50475">
    <property type="entry name" value="FMN-binding split barrel"/>
    <property type="match status" value="1"/>
</dbReference>
<evidence type="ECO:0000256" key="1">
    <source>
        <dbReference type="ARBA" id="ARBA00007301"/>
    </source>
</evidence>